<keyword evidence="9" id="KW-1185">Reference proteome</keyword>
<comment type="similarity">
    <text evidence="3">Belongs to the RPAP3 family.</text>
</comment>
<dbReference type="Proteomes" id="UP000009328">
    <property type="component" value="Unassembled WGS sequence"/>
</dbReference>
<evidence type="ECO:0000259" key="7">
    <source>
        <dbReference type="Pfam" id="PF13877"/>
    </source>
</evidence>
<dbReference type="SUPFAM" id="SSF48452">
    <property type="entry name" value="TPR-like"/>
    <property type="match status" value="1"/>
</dbReference>
<evidence type="ECO:0000256" key="5">
    <source>
        <dbReference type="PROSITE-ProRule" id="PRU00339"/>
    </source>
</evidence>
<evidence type="ECO:0000256" key="3">
    <source>
        <dbReference type="ARBA" id="ARBA00038275"/>
    </source>
</evidence>
<evidence type="ECO:0000256" key="4">
    <source>
        <dbReference type="ARBA" id="ARBA00040133"/>
    </source>
</evidence>
<dbReference type="InterPro" id="IPR019734">
    <property type="entry name" value="TPR_rpt"/>
</dbReference>
<dbReference type="InterPro" id="IPR011990">
    <property type="entry name" value="TPR-like_helical_dom_sf"/>
</dbReference>
<dbReference type="PANTHER" id="PTHR46423">
    <property type="entry name" value="RNA POLYMERASE II-ASSOCIATED PROTEIN 3"/>
    <property type="match status" value="1"/>
</dbReference>
<dbReference type="SMART" id="SM00028">
    <property type="entry name" value="TPR"/>
    <property type="match status" value="3"/>
</dbReference>
<dbReference type="AlphaFoldDB" id="K0KZX3"/>
<comment type="caution">
    <text evidence="8">The sequence shown here is derived from an EMBL/GenBank/DDBJ whole genome shotgun (WGS) entry which is preliminary data.</text>
</comment>
<feature type="repeat" description="TPR" evidence="5">
    <location>
        <begin position="73"/>
        <end position="106"/>
    </location>
</feature>
<dbReference type="InParanoid" id="K0KZX3"/>
<evidence type="ECO:0000256" key="1">
    <source>
        <dbReference type="ARBA" id="ARBA00022737"/>
    </source>
</evidence>
<dbReference type="EMBL" id="CAIF01000286">
    <property type="protein sequence ID" value="CCH46899.1"/>
    <property type="molecule type" value="Genomic_DNA"/>
</dbReference>
<keyword evidence="2 5" id="KW-0802">TPR repeat</keyword>
<dbReference type="Pfam" id="PF13877">
    <property type="entry name" value="RPAP3_C"/>
    <property type="match status" value="1"/>
</dbReference>
<dbReference type="PROSITE" id="PS50005">
    <property type="entry name" value="TPR"/>
    <property type="match status" value="2"/>
</dbReference>
<accession>K0KZX3</accession>
<dbReference type="Pfam" id="PF13181">
    <property type="entry name" value="TPR_8"/>
    <property type="match status" value="1"/>
</dbReference>
<gene>
    <name evidence="8" type="ORF">BN7_6504</name>
</gene>
<evidence type="ECO:0000313" key="9">
    <source>
        <dbReference type="Proteomes" id="UP000009328"/>
    </source>
</evidence>
<name>K0KZX3_WICCF</name>
<keyword evidence="1" id="KW-0677">Repeat</keyword>
<feature type="domain" description="RNA-polymerase II-associated protein 3-like C-terminal" evidence="7">
    <location>
        <begin position="231"/>
        <end position="301"/>
    </location>
</feature>
<sequence length="330" mass="36974">MSDILKAKGNEAFSSKDYTVAAELYGHAITLNPADAVLYSNKAMALIKLSSWKECVETCDTGLSNSPDKKTKLKLFWRRGIAYTQLNDFKNARDSYEQALHNEANNSSVLKSIDELNAQESQFKRSHSIEEIKSEKKPKKDNGLKNIPIYEVDQLPEEFRDSSSKPSKKSTTTKQTTQPQPVQSQIQVNPHSAQIPVSTNILSKPSNYPEKPTIHQLLTISKCSVDERPFAYRYLSSLSPEVYKAIFSGGSIESSIVNFILDSIIFSIDAGCITWDYIVSLLNTLSSAPRFSLISMFCDKQKLFKIKEGLVTLDAAANIKSKEVLQKWNI</sequence>
<protein>
    <recommendedName>
        <fullName evidence="4">RNA polymerase II-associated protein 3</fullName>
    </recommendedName>
</protein>
<proteinExistence type="inferred from homology"/>
<dbReference type="InterPro" id="IPR051966">
    <property type="entry name" value="RPAP3"/>
</dbReference>
<dbReference type="eggNOG" id="KOG0548">
    <property type="taxonomic scope" value="Eukaryota"/>
</dbReference>
<dbReference type="GO" id="GO:0101031">
    <property type="term" value="C:protein folding chaperone complex"/>
    <property type="evidence" value="ECO:0007669"/>
    <property type="project" value="TreeGrafter"/>
</dbReference>
<dbReference type="PANTHER" id="PTHR46423:SF1">
    <property type="entry name" value="RNA POLYMERASE II-ASSOCIATED PROTEIN 3"/>
    <property type="match status" value="1"/>
</dbReference>
<feature type="repeat" description="TPR" evidence="5">
    <location>
        <begin position="2"/>
        <end position="35"/>
    </location>
</feature>
<feature type="region of interest" description="Disordered" evidence="6">
    <location>
        <begin position="121"/>
        <end position="191"/>
    </location>
</feature>
<organism evidence="8 9">
    <name type="scientific">Wickerhamomyces ciferrii (strain ATCC 14091 / BCRC 22168 / CBS 111 / JCM 3599 / NBRC 0793 / NRRL Y-1031 F-60-10)</name>
    <name type="common">Yeast</name>
    <name type="synonym">Pichia ciferrii</name>
    <dbReference type="NCBI Taxonomy" id="1206466"/>
    <lineage>
        <taxon>Eukaryota</taxon>
        <taxon>Fungi</taxon>
        <taxon>Dikarya</taxon>
        <taxon>Ascomycota</taxon>
        <taxon>Saccharomycotina</taxon>
        <taxon>Saccharomycetes</taxon>
        <taxon>Phaffomycetales</taxon>
        <taxon>Wickerhamomycetaceae</taxon>
        <taxon>Wickerhamomyces</taxon>
    </lineage>
</organism>
<dbReference type="InterPro" id="IPR025986">
    <property type="entry name" value="RPAP3-like_C"/>
</dbReference>
<feature type="compositionally biased region" description="Low complexity" evidence="6">
    <location>
        <begin position="169"/>
        <end position="185"/>
    </location>
</feature>
<dbReference type="STRING" id="1206466.K0KZX3"/>
<dbReference type="HOGENOM" id="CLU_072621_0_0_1"/>
<evidence type="ECO:0000313" key="8">
    <source>
        <dbReference type="EMBL" id="CCH46899.1"/>
    </source>
</evidence>
<evidence type="ECO:0000256" key="2">
    <source>
        <dbReference type="ARBA" id="ARBA00022803"/>
    </source>
</evidence>
<dbReference type="Gene3D" id="1.25.40.10">
    <property type="entry name" value="Tetratricopeptide repeat domain"/>
    <property type="match status" value="1"/>
</dbReference>
<evidence type="ECO:0000256" key="6">
    <source>
        <dbReference type="SAM" id="MobiDB-lite"/>
    </source>
</evidence>
<feature type="compositionally biased region" description="Basic and acidic residues" evidence="6">
    <location>
        <begin position="127"/>
        <end position="143"/>
    </location>
</feature>
<reference evidence="8 9" key="1">
    <citation type="journal article" date="2012" name="Eukaryot. Cell">
        <title>Draft genome sequence of Wickerhamomyces ciferrii NRRL Y-1031 F-60-10.</title>
        <authorList>
            <person name="Schneider J."/>
            <person name="Andrea H."/>
            <person name="Blom J."/>
            <person name="Jaenicke S."/>
            <person name="Ruckert C."/>
            <person name="Schorsch C."/>
            <person name="Szczepanowski R."/>
            <person name="Farwick M."/>
            <person name="Goesmann A."/>
            <person name="Puhler A."/>
            <person name="Schaffer S."/>
            <person name="Tauch A."/>
            <person name="Kohler T."/>
            <person name="Brinkrolf K."/>
        </authorList>
    </citation>
    <scope>NUCLEOTIDE SEQUENCE [LARGE SCALE GENOMIC DNA]</scope>
    <source>
        <strain evidence="9">ATCC 14091 / BCRC 22168 / CBS 111 / JCM 3599 / NBRC 0793 / NRRL Y-1031 F-60-10</strain>
    </source>
</reference>